<dbReference type="PROSITE" id="PS50206">
    <property type="entry name" value="RHODANESE_3"/>
    <property type="match status" value="1"/>
</dbReference>
<dbReference type="PANTHER" id="PTHR10828:SF50">
    <property type="entry name" value="REDUCTASE (ARC2), PUTATIVE (AFU_ORTHOLOGUE AFUA_6G13400)-RELATED"/>
    <property type="match status" value="1"/>
</dbReference>
<dbReference type="EMBL" id="JAPQKH010000008">
    <property type="protein sequence ID" value="KAJ5083757.1"/>
    <property type="molecule type" value="Genomic_DNA"/>
</dbReference>
<reference evidence="2" key="2">
    <citation type="journal article" date="2023" name="IMA Fungus">
        <title>Comparative genomic study of the Penicillium genus elucidates a diverse pangenome and 15 lateral gene transfer events.</title>
        <authorList>
            <person name="Petersen C."/>
            <person name="Sorensen T."/>
            <person name="Nielsen M.R."/>
            <person name="Sondergaard T.E."/>
            <person name="Sorensen J.L."/>
            <person name="Fitzpatrick D.A."/>
            <person name="Frisvad J.C."/>
            <person name="Nielsen K.L."/>
        </authorList>
    </citation>
    <scope>NUCLEOTIDE SEQUENCE</scope>
    <source>
        <strain evidence="2">IBT 30069</strain>
    </source>
</reference>
<sequence length="163" mass="17771">MSDPSKNANTDAAVQPWHAAYPTPKSTVPSISKVEVLNWLRDGRQSGKDFVLVDVRRTDHEGGTIRGSLNLPAQSLYPSIPTLYSLLSSGSGSGNVKQVVWYCGSCGGRGPRAAAWFADYLERQNDTTLQSLVLEGGIKGWAASGTEYTEWMDEYDANVWAKN</sequence>
<dbReference type="SMART" id="SM00450">
    <property type="entry name" value="RHOD"/>
    <property type="match status" value="1"/>
</dbReference>
<dbReference type="Proteomes" id="UP001149165">
    <property type="component" value="Unassembled WGS sequence"/>
</dbReference>
<evidence type="ECO:0000313" key="3">
    <source>
        <dbReference type="Proteomes" id="UP001149165"/>
    </source>
</evidence>
<dbReference type="PANTHER" id="PTHR10828">
    <property type="entry name" value="M-PHASE INDUCER PHOSPHATASE DUAL SPECIFICITY PHOSPHATASE CDC25"/>
    <property type="match status" value="1"/>
</dbReference>
<protein>
    <recommendedName>
        <fullName evidence="1">Rhodanese domain-containing protein</fullName>
    </recommendedName>
</protein>
<dbReference type="GO" id="GO:0004725">
    <property type="term" value="F:protein tyrosine phosphatase activity"/>
    <property type="evidence" value="ECO:0007669"/>
    <property type="project" value="TreeGrafter"/>
</dbReference>
<organism evidence="2 3">
    <name type="scientific">Penicillium angulare</name>
    <dbReference type="NCBI Taxonomy" id="116970"/>
    <lineage>
        <taxon>Eukaryota</taxon>
        <taxon>Fungi</taxon>
        <taxon>Dikarya</taxon>
        <taxon>Ascomycota</taxon>
        <taxon>Pezizomycotina</taxon>
        <taxon>Eurotiomycetes</taxon>
        <taxon>Eurotiomycetidae</taxon>
        <taxon>Eurotiales</taxon>
        <taxon>Aspergillaceae</taxon>
        <taxon>Penicillium</taxon>
    </lineage>
</organism>
<evidence type="ECO:0000259" key="1">
    <source>
        <dbReference type="PROSITE" id="PS50206"/>
    </source>
</evidence>
<reference evidence="2" key="1">
    <citation type="submission" date="2022-11" db="EMBL/GenBank/DDBJ databases">
        <authorList>
            <person name="Petersen C."/>
        </authorList>
    </citation>
    <scope>NUCLEOTIDE SEQUENCE</scope>
    <source>
        <strain evidence="2">IBT 30069</strain>
    </source>
</reference>
<name>A0A9W9EKZ1_9EURO</name>
<feature type="domain" description="Rhodanese" evidence="1">
    <location>
        <begin position="46"/>
        <end position="150"/>
    </location>
</feature>
<proteinExistence type="predicted"/>
<gene>
    <name evidence="2" type="ORF">N7456_013184</name>
</gene>
<dbReference type="AlphaFoldDB" id="A0A9W9EKZ1"/>
<dbReference type="SUPFAM" id="SSF52821">
    <property type="entry name" value="Rhodanese/Cell cycle control phosphatase"/>
    <property type="match status" value="1"/>
</dbReference>
<dbReference type="OrthoDB" id="8300214at2759"/>
<dbReference type="InterPro" id="IPR001763">
    <property type="entry name" value="Rhodanese-like_dom"/>
</dbReference>
<dbReference type="GO" id="GO:0005737">
    <property type="term" value="C:cytoplasm"/>
    <property type="evidence" value="ECO:0007669"/>
    <property type="project" value="TreeGrafter"/>
</dbReference>
<evidence type="ECO:0000313" key="2">
    <source>
        <dbReference type="EMBL" id="KAJ5083757.1"/>
    </source>
</evidence>
<dbReference type="GO" id="GO:0005634">
    <property type="term" value="C:nucleus"/>
    <property type="evidence" value="ECO:0007669"/>
    <property type="project" value="TreeGrafter"/>
</dbReference>
<keyword evidence="3" id="KW-1185">Reference proteome</keyword>
<accession>A0A9W9EKZ1</accession>
<dbReference type="Gene3D" id="3.40.250.10">
    <property type="entry name" value="Rhodanese-like domain"/>
    <property type="match status" value="1"/>
</dbReference>
<comment type="caution">
    <text evidence="2">The sequence shown here is derived from an EMBL/GenBank/DDBJ whole genome shotgun (WGS) entry which is preliminary data.</text>
</comment>
<dbReference type="Pfam" id="PF00581">
    <property type="entry name" value="Rhodanese"/>
    <property type="match status" value="1"/>
</dbReference>
<dbReference type="InterPro" id="IPR036873">
    <property type="entry name" value="Rhodanese-like_dom_sf"/>
</dbReference>